<proteinExistence type="predicted"/>
<evidence type="ECO:0000313" key="3">
    <source>
        <dbReference type="Proteomes" id="UP001501496"/>
    </source>
</evidence>
<feature type="chain" id="PRO_5046967090" evidence="1">
    <location>
        <begin position="26"/>
        <end position="207"/>
    </location>
</feature>
<keyword evidence="3" id="KW-1185">Reference proteome</keyword>
<keyword evidence="1" id="KW-0732">Signal</keyword>
<name>A0ABP8C8I4_9FLAO</name>
<comment type="caution">
    <text evidence="2">The sequence shown here is derived from an EMBL/GenBank/DDBJ whole genome shotgun (WGS) entry which is preliminary data.</text>
</comment>
<gene>
    <name evidence="2" type="ORF">GCM10022291_17640</name>
</gene>
<protein>
    <submittedName>
        <fullName evidence="2">Uncharacterized protein</fullName>
    </submittedName>
</protein>
<feature type="signal peptide" evidence="1">
    <location>
        <begin position="1"/>
        <end position="25"/>
    </location>
</feature>
<dbReference type="Proteomes" id="UP001501496">
    <property type="component" value="Unassembled WGS sequence"/>
</dbReference>
<evidence type="ECO:0000256" key="1">
    <source>
        <dbReference type="SAM" id="SignalP"/>
    </source>
</evidence>
<accession>A0ABP8C8I4</accession>
<dbReference type="EMBL" id="BAABCA010000003">
    <property type="protein sequence ID" value="GAA4235520.1"/>
    <property type="molecule type" value="Genomic_DNA"/>
</dbReference>
<sequence>MKNVITHTKKGFLMVTMFATLLSFAKESSLSIIKNDDKRTSLTLESVKKGNLLSIKDNKGIVLYKELIEASGIYTKGFDLTTLPNGAYVFELDGEVEIKTIPFTVESSKVVFDKNLEETTFKPFVRVDNDLVFISKLALHNEELKIDVYFEDLNGDYTSNPVYTETIKGTKKIERVLKLKTLGFEQKGNYTIVLKSNGREFTQYINI</sequence>
<dbReference type="RefSeq" id="WP_344787808.1">
    <property type="nucleotide sequence ID" value="NZ_BAABCA010000003.1"/>
</dbReference>
<reference evidence="3" key="1">
    <citation type="journal article" date="2019" name="Int. J. Syst. Evol. Microbiol.">
        <title>The Global Catalogue of Microorganisms (GCM) 10K type strain sequencing project: providing services to taxonomists for standard genome sequencing and annotation.</title>
        <authorList>
            <consortium name="The Broad Institute Genomics Platform"/>
            <consortium name="The Broad Institute Genome Sequencing Center for Infectious Disease"/>
            <person name="Wu L."/>
            <person name="Ma J."/>
        </authorList>
    </citation>
    <scope>NUCLEOTIDE SEQUENCE [LARGE SCALE GENOMIC DNA]</scope>
    <source>
        <strain evidence="3">JCM 17630</strain>
    </source>
</reference>
<organism evidence="2 3">
    <name type="scientific">Postechiella marina</name>
    <dbReference type="NCBI Taxonomy" id="943941"/>
    <lineage>
        <taxon>Bacteria</taxon>
        <taxon>Pseudomonadati</taxon>
        <taxon>Bacteroidota</taxon>
        <taxon>Flavobacteriia</taxon>
        <taxon>Flavobacteriales</taxon>
        <taxon>Flavobacteriaceae</taxon>
        <taxon>Postechiella</taxon>
    </lineage>
</organism>
<evidence type="ECO:0000313" key="2">
    <source>
        <dbReference type="EMBL" id="GAA4235520.1"/>
    </source>
</evidence>